<keyword evidence="8 12" id="KW-0812">Transmembrane</keyword>
<dbReference type="InterPro" id="IPR007078">
    <property type="entry name" value="Haem_export_protD_CcmD"/>
</dbReference>
<feature type="region of interest" description="Disordered" evidence="13">
    <location>
        <begin position="47"/>
        <end position="72"/>
    </location>
</feature>
<feature type="transmembrane region" description="Helical" evidence="12">
    <location>
        <begin position="20"/>
        <end position="39"/>
    </location>
</feature>
<dbReference type="OrthoDB" id="9815607at2"/>
<dbReference type="NCBIfam" id="TIGR03141">
    <property type="entry name" value="cytochro_ccmD"/>
    <property type="match status" value="1"/>
</dbReference>
<evidence type="ECO:0000256" key="3">
    <source>
        <dbReference type="ARBA" id="ARBA00008741"/>
    </source>
</evidence>
<evidence type="ECO:0000256" key="9">
    <source>
        <dbReference type="ARBA" id="ARBA00022748"/>
    </source>
</evidence>
<evidence type="ECO:0000256" key="1">
    <source>
        <dbReference type="ARBA" id="ARBA00002442"/>
    </source>
</evidence>
<gene>
    <name evidence="14" type="primary">ccmD</name>
    <name evidence="14" type="ORF">FKG95_13155</name>
</gene>
<keyword evidence="9 12" id="KW-0201">Cytochrome c-type biogenesis</keyword>
<comment type="caution">
    <text evidence="14">The sequence shown here is derived from an EMBL/GenBank/DDBJ whole genome shotgun (WGS) entry which is preliminary data.</text>
</comment>
<evidence type="ECO:0000256" key="5">
    <source>
        <dbReference type="ARBA" id="ARBA00022448"/>
    </source>
</evidence>
<sequence>MDAFRTFIDMGSYGDYVWPSYGLTVVIMAWLVMSTLRRLRAREQELARRQGEFPARRNRGGAIDTPKDAASS</sequence>
<comment type="function">
    <text evidence="1 12">Required for the export of heme to the periplasm for the biogenesis of c-type cytochromes.</text>
</comment>
<evidence type="ECO:0000256" key="2">
    <source>
        <dbReference type="ARBA" id="ARBA00004377"/>
    </source>
</evidence>
<keyword evidence="7 12" id="KW-0997">Cell inner membrane</keyword>
<evidence type="ECO:0000313" key="15">
    <source>
        <dbReference type="Proteomes" id="UP000315252"/>
    </source>
</evidence>
<keyword evidence="10 12" id="KW-1133">Transmembrane helix</keyword>
<protein>
    <recommendedName>
        <fullName evidence="4 12">Heme exporter protein D</fullName>
    </recommendedName>
</protein>
<evidence type="ECO:0000256" key="10">
    <source>
        <dbReference type="ARBA" id="ARBA00022989"/>
    </source>
</evidence>
<evidence type="ECO:0000256" key="11">
    <source>
        <dbReference type="ARBA" id="ARBA00023136"/>
    </source>
</evidence>
<evidence type="ECO:0000256" key="13">
    <source>
        <dbReference type="SAM" id="MobiDB-lite"/>
    </source>
</evidence>
<keyword evidence="15" id="KW-1185">Reference proteome</keyword>
<evidence type="ECO:0000256" key="4">
    <source>
        <dbReference type="ARBA" id="ARBA00016461"/>
    </source>
</evidence>
<dbReference type="Proteomes" id="UP000315252">
    <property type="component" value="Unassembled WGS sequence"/>
</dbReference>
<dbReference type="GO" id="GO:0005886">
    <property type="term" value="C:plasma membrane"/>
    <property type="evidence" value="ECO:0007669"/>
    <property type="project" value="UniProtKB-SubCell"/>
</dbReference>
<accession>A0A545TR11</accession>
<evidence type="ECO:0000256" key="8">
    <source>
        <dbReference type="ARBA" id="ARBA00022692"/>
    </source>
</evidence>
<evidence type="ECO:0000256" key="6">
    <source>
        <dbReference type="ARBA" id="ARBA00022475"/>
    </source>
</evidence>
<dbReference type="GO" id="GO:0017004">
    <property type="term" value="P:cytochrome complex assembly"/>
    <property type="evidence" value="ECO:0007669"/>
    <property type="project" value="UniProtKB-KW"/>
</dbReference>
<comment type="subcellular location">
    <subcellularLocation>
        <location evidence="2 12">Cell inner membrane</location>
        <topology evidence="2 12">Single-pass membrane protein</topology>
    </subcellularLocation>
</comment>
<name>A0A545TR11_9PROT</name>
<proteinExistence type="inferred from homology"/>
<keyword evidence="5 12" id="KW-0813">Transport</keyword>
<dbReference type="AlphaFoldDB" id="A0A545TR11"/>
<evidence type="ECO:0000313" key="14">
    <source>
        <dbReference type="EMBL" id="TQV79659.1"/>
    </source>
</evidence>
<dbReference type="EMBL" id="VHSH01000004">
    <property type="protein sequence ID" value="TQV79659.1"/>
    <property type="molecule type" value="Genomic_DNA"/>
</dbReference>
<dbReference type="RefSeq" id="WP_142896839.1">
    <property type="nucleotide sequence ID" value="NZ_ML660055.1"/>
</dbReference>
<evidence type="ECO:0000256" key="12">
    <source>
        <dbReference type="RuleBase" id="RU363101"/>
    </source>
</evidence>
<keyword evidence="6 12" id="KW-1003">Cell membrane</keyword>
<reference evidence="14 15" key="1">
    <citation type="submission" date="2019-06" db="EMBL/GenBank/DDBJ databases">
        <title>Whole genome sequence for Rhodospirillaceae sp. R148.</title>
        <authorList>
            <person name="Wang G."/>
        </authorList>
    </citation>
    <scope>NUCLEOTIDE SEQUENCE [LARGE SCALE GENOMIC DNA]</scope>
    <source>
        <strain evidence="14 15">R148</strain>
    </source>
</reference>
<comment type="similarity">
    <text evidence="3 12">Belongs to the CcmD/CycX/HelD family.</text>
</comment>
<dbReference type="Pfam" id="PF04995">
    <property type="entry name" value="CcmD"/>
    <property type="match status" value="1"/>
</dbReference>
<organism evidence="14 15">
    <name type="scientific">Denitrobaculum tricleocarpae</name>
    <dbReference type="NCBI Taxonomy" id="2591009"/>
    <lineage>
        <taxon>Bacteria</taxon>
        <taxon>Pseudomonadati</taxon>
        <taxon>Pseudomonadota</taxon>
        <taxon>Alphaproteobacteria</taxon>
        <taxon>Rhodospirillales</taxon>
        <taxon>Rhodospirillaceae</taxon>
        <taxon>Denitrobaculum</taxon>
    </lineage>
</organism>
<keyword evidence="11 12" id="KW-0472">Membrane</keyword>
<evidence type="ECO:0000256" key="7">
    <source>
        <dbReference type="ARBA" id="ARBA00022519"/>
    </source>
</evidence>
<dbReference type="GO" id="GO:0015886">
    <property type="term" value="P:heme transport"/>
    <property type="evidence" value="ECO:0007669"/>
    <property type="project" value="InterPro"/>
</dbReference>